<gene>
    <name evidence="1" type="ORF">METZ01_LOCUS15332</name>
</gene>
<evidence type="ECO:0000313" key="1">
    <source>
        <dbReference type="EMBL" id="SUZ62478.1"/>
    </source>
</evidence>
<protein>
    <submittedName>
        <fullName evidence="1">Uncharacterized protein</fullName>
    </submittedName>
</protein>
<proteinExistence type="predicted"/>
<dbReference type="EMBL" id="UINC01000873">
    <property type="protein sequence ID" value="SUZ62478.1"/>
    <property type="molecule type" value="Genomic_DNA"/>
</dbReference>
<feature type="non-terminal residue" evidence="1">
    <location>
        <position position="23"/>
    </location>
</feature>
<organism evidence="1">
    <name type="scientific">marine metagenome</name>
    <dbReference type="NCBI Taxonomy" id="408172"/>
    <lineage>
        <taxon>unclassified sequences</taxon>
        <taxon>metagenomes</taxon>
        <taxon>ecological metagenomes</taxon>
    </lineage>
</organism>
<sequence>MQHAPLILFQSANSIISETASIP</sequence>
<name>A0A381P8E6_9ZZZZ</name>
<accession>A0A381P8E6</accession>
<dbReference type="AlphaFoldDB" id="A0A381P8E6"/>
<reference evidence="1" key="1">
    <citation type="submission" date="2018-05" db="EMBL/GenBank/DDBJ databases">
        <authorList>
            <person name="Lanie J.A."/>
            <person name="Ng W.-L."/>
            <person name="Kazmierczak K.M."/>
            <person name="Andrzejewski T.M."/>
            <person name="Davidsen T.M."/>
            <person name="Wayne K.J."/>
            <person name="Tettelin H."/>
            <person name="Glass J.I."/>
            <person name="Rusch D."/>
            <person name="Podicherti R."/>
            <person name="Tsui H.-C.T."/>
            <person name="Winkler M.E."/>
        </authorList>
    </citation>
    <scope>NUCLEOTIDE SEQUENCE</scope>
</reference>